<dbReference type="SMART" id="SM00220">
    <property type="entry name" value="S_TKc"/>
    <property type="match status" value="1"/>
</dbReference>
<feature type="compositionally biased region" description="Low complexity" evidence="9">
    <location>
        <begin position="131"/>
        <end position="146"/>
    </location>
</feature>
<evidence type="ECO:0000256" key="1">
    <source>
        <dbReference type="ARBA" id="ARBA00012513"/>
    </source>
</evidence>
<keyword evidence="12" id="KW-1185">Reference proteome</keyword>
<name>A0ABN1XTC9_9ACTN</name>
<protein>
    <recommendedName>
        <fullName evidence="1">non-specific serine/threonine protein kinase</fullName>
        <ecNumber evidence="1">2.7.11.1</ecNumber>
    </recommendedName>
</protein>
<proteinExistence type="predicted"/>
<evidence type="ECO:0000256" key="6">
    <source>
        <dbReference type="ARBA" id="ARBA00022840"/>
    </source>
</evidence>
<comment type="caution">
    <text evidence="11">The sequence shown here is derived from an EMBL/GenBank/DDBJ whole genome shotgun (WGS) entry which is preliminary data.</text>
</comment>
<gene>
    <name evidence="11" type="ORF">GCM10009639_17560</name>
</gene>
<dbReference type="InterPro" id="IPR000719">
    <property type="entry name" value="Prot_kinase_dom"/>
</dbReference>
<dbReference type="Pfam" id="PF00069">
    <property type="entry name" value="Pkinase"/>
    <property type="match status" value="1"/>
</dbReference>
<keyword evidence="5 11" id="KW-0418">Kinase</keyword>
<dbReference type="Gene3D" id="3.30.200.20">
    <property type="entry name" value="Phosphorylase Kinase, domain 1"/>
    <property type="match status" value="1"/>
</dbReference>
<accession>A0ABN1XTC9</accession>
<dbReference type="CDD" id="cd14014">
    <property type="entry name" value="STKc_PknB_like"/>
    <property type="match status" value="1"/>
</dbReference>
<feature type="domain" description="Protein kinase" evidence="10">
    <location>
        <begin position="231"/>
        <end position="485"/>
    </location>
</feature>
<keyword evidence="2" id="KW-0723">Serine/threonine-protein kinase</keyword>
<dbReference type="Pfam" id="PF16918">
    <property type="entry name" value="PknG_TPR"/>
    <property type="match status" value="2"/>
</dbReference>
<dbReference type="Gene3D" id="1.10.510.10">
    <property type="entry name" value="Transferase(Phosphotransferase) domain 1"/>
    <property type="match status" value="1"/>
</dbReference>
<evidence type="ECO:0000256" key="2">
    <source>
        <dbReference type="ARBA" id="ARBA00022527"/>
    </source>
</evidence>
<dbReference type="InterPro" id="IPR011009">
    <property type="entry name" value="Kinase-like_dom_sf"/>
</dbReference>
<evidence type="ECO:0000259" key="10">
    <source>
        <dbReference type="PROSITE" id="PS50011"/>
    </source>
</evidence>
<keyword evidence="6" id="KW-0067">ATP-binding</keyword>
<dbReference type="Gene3D" id="1.25.40.10">
    <property type="entry name" value="Tetratricopeptide repeat domain"/>
    <property type="match status" value="1"/>
</dbReference>
<evidence type="ECO:0000256" key="7">
    <source>
        <dbReference type="ARBA" id="ARBA00047899"/>
    </source>
</evidence>
<dbReference type="SUPFAM" id="SSF56112">
    <property type="entry name" value="Protein kinase-like (PK-like)"/>
    <property type="match status" value="1"/>
</dbReference>
<evidence type="ECO:0000256" key="9">
    <source>
        <dbReference type="SAM" id="MobiDB-lite"/>
    </source>
</evidence>
<dbReference type="PANTHER" id="PTHR24363">
    <property type="entry name" value="SERINE/THREONINE PROTEIN KINASE"/>
    <property type="match status" value="1"/>
</dbReference>
<dbReference type="RefSeq" id="WP_344330842.1">
    <property type="nucleotide sequence ID" value="NZ_BAAAKJ010000087.1"/>
</dbReference>
<organism evidence="11 12">
    <name type="scientific">Kitasatospora putterlickiae</name>
    <dbReference type="NCBI Taxonomy" id="221725"/>
    <lineage>
        <taxon>Bacteria</taxon>
        <taxon>Bacillati</taxon>
        <taxon>Actinomycetota</taxon>
        <taxon>Actinomycetes</taxon>
        <taxon>Kitasatosporales</taxon>
        <taxon>Streptomycetaceae</taxon>
        <taxon>Kitasatospora</taxon>
    </lineage>
</organism>
<dbReference type="InterPro" id="IPR011990">
    <property type="entry name" value="TPR-like_helical_dom_sf"/>
</dbReference>
<reference evidence="11 12" key="1">
    <citation type="journal article" date="2019" name="Int. J. Syst. Evol. Microbiol.">
        <title>The Global Catalogue of Microorganisms (GCM) 10K type strain sequencing project: providing services to taxonomists for standard genome sequencing and annotation.</title>
        <authorList>
            <consortium name="The Broad Institute Genomics Platform"/>
            <consortium name="The Broad Institute Genome Sequencing Center for Infectious Disease"/>
            <person name="Wu L."/>
            <person name="Ma J."/>
        </authorList>
    </citation>
    <scope>NUCLEOTIDE SEQUENCE [LARGE SCALE GENOMIC DNA]</scope>
    <source>
        <strain evidence="11 12">JCM 12393</strain>
    </source>
</reference>
<dbReference type="Proteomes" id="UP001499863">
    <property type="component" value="Unassembled WGS sequence"/>
</dbReference>
<dbReference type="Pfam" id="PF16919">
    <property type="entry name" value="PknG_rubred"/>
    <property type="match status" value="1"/>
</dbReference>
<dbReference type="PROSITE" id="PS50011">
    <property type="entry name" value="PROTEIN_KINASE_DOM"/>
    <property type="match status" value="1"/>
</dbReference>
<keyword evidence="4" id="KW-0547">Nucleotide-binding</keyword>
<dbReference type="EC" id="2.7.11.1" evidence="1"/>
<sequence length="876" mass="92512">MGETCVRPECGGSGTIDADGYCDECGLAPEGTGTSSARTATGAAAVAPVGAGAPCPRDCPGTIDADGYCDDCGHTPPEVPAPRSGTAGPGTSGSTAYTSTLEIAFDPDTGAPRSASSRAMSGRSRSHRSTRTGSGRSVSVRSSRGSATANRHRLGAGLVTVPTVPAADPAQAVLENPEVPERKRYCSKCDAPVGRERGGRPGRPEGFCTKCGTPYSFTPKLRRGDLVGGQYEVVGCLAHGGLGWIYLAVDRRVNDKWVVLKGLLDTGDEDALAVAVAERRFLAEVDHPSIVRIINFAEHPDLRTGATDGYIVMEYVGGKSLKDIANGRRTRDGRRDPLPVEQAIAYALEALPALGYLHQRGLVYCDFKIDNVIQSGDTLKIIDMGAVRRFDDEGPIYGTIGYQAPEIATDGPSPASDLYTVARTLAVLSFDFQGYSTTYRDTLPGPESVPAFAAYESYYRLLVRATDPDPARRFASAEEMADQLTGVLREVLALQDGRARPAPSTLFGPELRVVDTELVAPTVRPGELRLTAVDPGAAALALPVPRIDPADPNAGFLATLLATDPREALAALDGAPADSVERRLRALRALLELGHGRQAAEALAALEQDHPDDWRVVWYRGLASMVAAADPSPADPDATDPDTADPDTVGSEGGTDPRERALRAAAEAFDAVYDAFPGEAAPKLALAACAELLGDGGDAAEFYRLVWSTDQSYLSAAFGLARVRLAADDRAGAVAVLESVPATSSQYTAARIAAVRARLRERPATDPLGADLGASSEQLTALRLDDRRREELAVEVLGAALGWVTAGSPDGTGTAVGTGPGRTTGEVSVLGRPAVERELRFALEQSYRVLARLADRAETRIEMVERANRARPRTWV</sequence>
<comment type="catalytic activity">
    <reaction evidence="7">
        <text>L-threonyl-[protein] + ATP = O-phospho-L-threonyl-[protein] + ADP + H(+)</text>
        <dbReference type="Rhea" id="RHEA:46608"/>
        <dbReference type="Rhea" id="RHEA-COMP:11060"/>
        <dbReference type="Rhea" id="RHEA-COMP:11605"/>
        <dbReference type="ChEBI" id="CHEBI:15378"/>
        <dbReference type="ChEBI" id="CHEBI:30013"/>
        <dbReference type="ChEBI" id="CHEBI:30616"/>
        <dbReference type="ChEBI" id="CHEBI:61977"/>
        <dbReference type="ChEBI" id="CHEBI:456216"/>
        <dbReference type="EC" id="2.7.11.1"/>
    </reaction>
</comment>
<dbReference type="SUPFAM" id="SSF48452">
    <property type="entry name" value="TPR-like"/>
    <property type="match status" value="1"/>
</dbReference>
<feature type="region of interest" description="Disordered" evidence="9">
    <location>
        <begin position="629"/>
        <end position="658"/>
    </location>
</feature>
<dbReference type="InterPro" id="IPR031634">
    <property type="entry name" value="PknG_rubred"/>
</dbReference>
<evidence type="ECO:0000256" key="4">
    <source>
        <dbReference type="ARBA" id="ARBA00022741"/>
    </source>
</evidence>
<evidence type="ECO:0000256" key="3">
    <source>
        <dbReference type="ARBA" id="ARBA00022679"/>
    </source>
</evidence>
<dbReference type="GO" id="GO:0016301">
    <property type="term" value="F:kinase activity"/>
    <property type="evidence" value="ECO:0007669"/>
    <property type="project" value="UniProtKB-KW"/>
</dbReference>
<evidence type="ECO:0000313" key="11">
    <source>
        <dbReference type="EMBL" id="GAA1389681.1"/>
    </source>
</evidence>
<evidence type="ECO:0000256" key="8">
    <source>
        <dbReference type="ARBA" id="ARBA00048679"/>
    </source>
</evidence>
<dbReference type="EMBL" id="BAAAKJ010000087">
    <property type="protein sequence ID" value="GAA1389681.1"/>
    <property type="molecule type" value="Genomic_DNA"/>
</dbReference>
<feature type="compositionally biased region" description="Low complexity" evidence="9">
    <location>
        <begin position="111"/>
        <end position="123"/>
    </location>
</feature>
<dbReference type="InterPro" id="IPR031636">
    <property type="entry name" value="PknG_TPR"/>
</dbReference>
<dbReference type="PANTHER" id="PTHR24363:SF0">
    <property type="entry name" value="SERINE_THREONINE KINASE LIKE DOMAIN CONTAINING 1"/>
    <property type="match status" value="1"/>
</dbReference>
<feature type="region of interest" description="Disordered" evidence="9">
    <location>
        <begin position="103"/>
        <end position="149"/>
    </location>
</feature>
<keyword evidence="3" id="KW-0808">Transferase</keyword>
<evidence type="ECO:0000313" key="12">
    <source>
        <dbReference type="Proteomes" id="UP001499863"/>
    </source>
</evidence>
<comment type="catalytic activity">
    <reaction evidence="8">
        <text>L-seryl-[protein] + ATP = O-phospho-L-seryl-[protein] + ADP + H(+)</text>
        <dbReference type="Rhea" id="RHEA:17989"/>
        <dbReference type="Rhea" id="RHEA-COMP:9863"/>
        <dbReference type="Rhea" id="RHEA-COMP:11604"/>
        <dbReference type="ChEBI" id="CHEBI:15378"/>
        <dbReference type="ChEBI" id="CHEBI:29999"/>
        <dbReference type="ChEBI" id="CHEBI:30616"/>
        <dbReference type="ChEBI" id="CHEBI:83421"/>
        <dbReference type="ChEBI" id="CHEBI:456216"/>
        <dbReference type="EC" id="2.7.11.1"/>
    </reaction>
</comment>
<evidence type="ECO:0000256" key="5">
    <source>
        <dbReference type="ARBA" id="ARBA00022777"/>
    </source>
</evidence>